<evidence type="ECO:0000256" key="5">
    <source>
        <dbReference type="RuleBase" id="RU361187"/>
    </source>
</evidence>
<dbReference type="Pfam" id="PF04616">
    <property type="entry name" value="Glyco_hydro_43"/>
    <property type="match status" value="1"/>
</dbReference>
<dbReference type="Gene3D" id="2.115.10.20">
    <property type="entry name" value="Glycosyl hydrolase domain, family 43"/>
    <property type="match status" value="1"/>
</dbReference>
<dbReference type="GO" id="GO:0004553">
    <property type="term" value="F:hydrolase activity, hydrolyzing O-glycosyl compounds"/>
    <property type="evidence" value="ECO:0007669"/>
    <property type="project" value="InterPro"/>
</dbReference>
<evidence type="ECO:0000256" key="4">
    <source>
        <dbReference type="ARBA" id="ARBA00023295"/>
    </source>
</evidence>
<protein>
    <submittedName>
        <fullName evidence="6">Uncharacterized protein</fullName>
    </submittedName>
</protein>
<dbReference type="CDD" id="cd18820">
    <property type="entry name" value="GH43_LbAraf43-like"/>
    <property type="match status" value="1"/>
</dbReference>
<accession>A0A8H4R597</accession>
<evidence type="ECO:0000256" key="3">
    <source>
        <dbReference type="ARBA" id="ARBA00022801"/>
    </source>
</evidence>
<proteinExistence type="inferred from homology"/>
<dbReference type="Proteomes" id="UP000566819">
    <property type="component" value="Unassembled WGS sequence"/>
</dbReference>
<evidence type="ECO:0000313" key="6">
    <source>
        <dbReference type="EMBL" id="KAF4622653.1"/>
    </source>
</evidence>
<gene>
    <name evidence="6" type="ORF">G7Y89_g14375</name>
</gene>
<keyword evidence="2" id="KW-0732">Signal</keyword>
<dbReference type="AlphaFoldDB" id="A0A8H4R597"/>
<keyword evidence="7" id="KW-1185">Reference proteome</keyword>
<sequence length="380" mass="42716">MTLNVGDPYSTNDNITLKRSQSLTDDWDHAEEGVVFNPDPDSGLPYETDLWAPEIHNISGTWYIIFSETPDYDSPPPLVDAMCPFAYPAINHRMFVLKGDGPDPWTCNFNMKGMLNTFDQFVIDGTYFQYNNQLYMIYSCWENTCSGWPANLCITQLSNLWTVISNLTDRRMISVPDQPWEQVPYGRPVRLATNEGPEQLVNPATGQSFVIYSAARVSTSFYCLGVLELIGNDPMQYQSWRKYMEGCVFHQNTQAGVYGTNHASFTTSPDGSQNYIVYHALTTLNPPSDIYRTGFGEKKEMKSPKAALKILEREASAPQTVHLRSISGTLCISSVVVENSHKFHTYAPHCGGNELDPPAGITILPPNWVNQTSSYNCFVF</sequence>
<comment type="caution">
    <text evidence="6">The sequence shown here is derived from an EMBL/GenBank/DDBJ whole genome shotgun (WGS) entry which is preliminary data.</text>
</comment>
<reference evidence="6 7" key="1">
    <citation type="submission" date="2020-03" db="EMBL/GenBank/DDBJ databases">
        <title>Draft Genome Sequence of Cudoniella acicularis.</title>
        <authorList>
            <person name="Buettner E."/>
            <person name="Kellner H."/>
        </authorList>
    </citation>
    <scope>NUCLEOTIDE SEQUENCE [LARGE SCALE GENOMIC DNA]</scope>
    <source>
        <strain evidence="6 7">DSM 108380</strain>
    </source>
</reference>
<dbReference type="GO" id="GO:0005975">
    <property type="term" value="P:carbohydrate metabolic process"/>
    <property type="evidence" value="ECO:0007669"/>
    <property type="project" value="InterPro"/>
</dbReference>
<dbReference type="InterPro" id="IPR023296">
    <property type="entry name" value="Glyco_hydro_beta-prop_sf"/>
</dbReference>
<keyword evidence="4 5" id="KW-0326">Glycosidase</keyword>
<dbReference type="PANTHER" id="PTHR43817">
    <property type="entry name" value="GLYCOSYL HYDROLASE"/>
    <property type="match status" value="1"/>
</dbReference>
<dbReference type="SUPFAM" id="SSF75005">
    <property type="entry name" value="Arabinanase/levansucrase/invertase"/>
    <property type="match status" value="1"/>
</dbReference>
<organism evidence="6 7">
    <name type="scientific">Cudoniella acicularis</name>
    <dbReference type="NCBI Taxonomy" id="354080"/>
    <lineage>
        <taxon>Eukaryota</taxon>
        <taxon>Fungi</taxon>
        <taxon>Dikarya</taxon>
        <taxon>Ascomycota</taxon>
        <taxon>Pezizomycotina</taxon>
        <taxon>Leotiomycetes</taxon>
        <taxon>Helotiales</taxon>
        <taxon>Tricladiaceae</taxon>
        <taxon>Cudoniella</taxon>
    </lineage>
</organism>
<evidence type="ECO:0000313" key="7">
    <source>
        <dbReference type="Proteomes" id="UP000566819"/>
    </source>
</evidence>
<dbReference type="EMBL" id="JAAMPI010001880">
    <property type="protein sequence ID" value="KAF4622653.1"/>
    <property type="molecule type" value="Genomic_DNA"/>
</dbReference>
<evidence type="ECO:0000256" key="1">
    <source>
        <dbReference type="ARBA" id="ARBA00009865"/>
    </source>
</evidence>
<dbReference type="PANTHER" id="PTHR43817:SF1">
    <property type="entry name" value="HYDROLASE, FAMILY 43, PUTATIVE (AFU_ORTHOLOGUE AFUA_3G01660)-RELATED"/>
    <property type="match status" value="1"/>
</dbReference>
<dbReference type="InterPro" id="IPR006710">
    <property type="entry name" value="Glyco_hydro_43"/>
</dbReference>
<comment type="similarity">
    <text evidence="1 5">Belongs to the glycosyl hydrolase 43 family.</text>
</comment>
<keyword evidence="3 5" id="KW-0378">Hydrolase</keyword>
<dbReference type="OrthoDB" id="272289at2759"/>
<evidence type="ECO:0000256" key="2">
    <source>
        <dbReference type="ARBA" id="ARBA00022729"/>
    </source>
</evidence>
<name>A0A8H4R597_9HELO</name>